<feature type="region of interest" description="Disordered" evidence="2">
    <location>
        <begin position="509"/>
        <end position="533"/>
    </location>
</feature>
<sequence length="533" mass="57665">MEESQFDVVVIGTGLLESITASALSKAGYKVAHIDQNSYYGAEEATLSLDELAQWIDKQQSSDTQNSRFKHAKRSDTVPKQSRQYAVCLQPSIIPSIGPMISSLVASGVAKYSGFRLLDCLTIYNKTGSIANVPSSKEDIFKSKEISLLDKRRLMRFLTFASGEFEGKQELEGKEDLPFPEFLSTGFSLNENICSVISYALAFCLSPDDATLPALKRLRHYLRSSGRYGPSPFLIGHYGGTGDIAQGFCRASAVSGGVYILGRDITGIAPISSDPNGFNYAITLSDFPDTISTRLVITSPSNSPLPVGVTPRQLSRTSAQVSNIHCMARGILILDRPLASPPQEPLSDFAETAGDVDENQTSPPLAIDTGILVFPPGSVQGGSSKHPVTVLVTGEGSLSTPKGKWIVYIGCPLSEDLEDSTTAEDVLKPYVDAILSLSTNPSSGPIDPLFSVSYLEYSPQELTNTTNESTYIIVPPPAIASLADICDELTVDAEATFKAAIQVLRQLSPRENDDDEYPPFWPPLPVEEEDNEW</sequence>
<protein>
    <recommendedName>
        <fullName evidence="5">Rab proteins geranylgeranyltransferase</fullName>
    </recommendedName>
</protein>
<dbReference type="SUPFAM" id="SSF51905">
    <property type="entry name" value="FAD/NAD(P)-binding domain"/>
    <property type="match status" value="1"/>
</dbReference>
<dbReference type="InterPro" id="IPR036188">
    <property type="entry name" value="FAD/NAD-bd_sf"/>
</dbReference>
<evidence type="ECO:0008006" key="5">
    <source>
        <dbReference type="Google" id="ProtNLM"/>
    </source>
</evidence>
<dbReference type="GO" id="GO:0005092">
    <property type="term" value="F:GDP-dissociation inhibitor activity"/>
    <property type="evidence" value="ECO:0007669"/>
    <property type="project" value="InterPro"/>
</dbReference>
<dbReference type="GO" id="GO:0016192">
    <property type="term" value="P:vesicle-mediated transport"/>
    <property type="evidence" value="ECO:0007669"/>
    <property type="project" value="TreeGrafter"/>
</dbReference>
<dbReference type="STRING" id="181874.A0A409VV54"/>
<dbReference type="GO" id="GO:0005829">
    <property type="term" value="C:cytosol"/>
    <property type="evidence" value="ECO:0007669"/>
    <property type="project" value="TreeGrafter"/>
</dbReference>
<proteinExistence type="inferred from homology"/>
<dbReference type="GO" id="GO:0007264">
    <property type="term" value="P:small GTPase-mediated signal transduction"/>
    <property type="evidence" value="ECO:0007669"/>
    <property type="project" value="InterPro"/>
</dbReference>
<dbReference type="AlphaFoldDB" id="A0A409VV54"/>
<dbReference type="Pfam" id="PF00996">
    <property type="entry name" value="GDI"/>
    <property type="match status" value="1"/>
</dbReference>
<accession>A0A409VV54</accession>
<dbReference type="Gene3D" id="1.10.405.10">
    <property type="entry name" value="Guanine Nucleotide Dissociation Inhibitor, domain 1"/>
    <property type="match status" value="1"/>
</dbReference>
<evidence type="ECO:0000313" key="4">
    <source>
        <dbReference type="Proteomes" id="UP000284842"/>
    </source>
</evidence>
<name>A0A409VV54_9AGAR</name>
<evidence type="ECO:0000256" key="1">
    <source>
        <dbReference type="ARBA" id="ARBA00005593"/>
    </source>
</evidence>
<keyword evidence="4" id="KW-1185">Reference proteome</keyword>
<dbReference type="Proteomes" id="UP000284842">
    <property type="component" value="Unassembled WGS sequence"/>
</dbReference>
<organism evidence="3 4">
    <name type="scientific">Panaeolus cyanescens</name>
    <dbReference type="NCBI Taxonomy" id="181874"/>
    <lineage>
        <taxon>Eukaryota</taxon>
        <taxon>Fungi</taxon>
        <taxon>Dikarya</taxon>
        <taxon>Basidiomycota</taxon>
        <taxon>Agaricomycotina</taxon>
        <taxon>Agaricomycetes</taxon>
        <taxon>Agaricomycetidae</taxon>
        <taxon>Agaricales</taxon>
        <taxon>Agaricineae</taxon>
        <taxon>Galeropsidaceae</taxon>
        <taxon>Panaeolus</taxon>
    </lineage>
</organism>
<evidence type="ECO:0000256" key="2">
    <source>
        <dbReference type="SAM" id="MobiDB-lite"/>
    </source>
</evidence>
<dbReference type="InterPro" id="IPR018203">
    <property type="entry name" value="GDP_dissociation_inhibitor"/>
</dbReference>
<comment type="caution">
    <text evidence="3">The sequence shown here is derived from an EMBL/GenBank/DDBJ whole genome shotgun (WGS) entry which is preliminary data.</text>
</comment>
<dbReference type="PANTHER" id="PTHR11787:SF4">
    <property type="entry name" value="CHM, RAB ESCORT PROTEIN 1"/>
    <property type="match status" value="1"/>
</dbReference>
<dbReference type="InParanoid" id="A0A409VV54"/>
<dbReference type="Gene3D" id="3.50.50.60">
    <property type="entry name" value="FAD/NAD(P)-binding domain"/>
    <property type="match status" value="1"/>
</dbReference>
<dbReference type="GO" id="GO:0005634">
    <property type="term" value="C:nucleus"/>
    <property type="evidence" value="ECO:0007669"/>
    <property type="project" value="TreeGrafter"/>
</dbReference>
<dbReference type="PANTHER" id="PTHR11787">
    <property type="entry name" value="RAB GDP-DISSOCIATION INHIBITOR"/>
    <property type="match status" value="1"/>
</dbReference>
<dbReference type="GO" id="GO:0005968">
    <property type="term" value="C:Rab-protein geranylgeranyltransferase complex"/>
    <property type="evidence" value="ECO:0007669"/>
    <property type="project" value="TreeGrafter"/>
</dbReference>
<dbReference type="FunCoup" id="A0A409VV54">
    <property type="interactions" value="123"/>
</dbReference>
<reference evidence="3 4" key="1">
    <citation type="journal article" date="2018" name="Evol. Lett.">
        <title>Horizontal gene cluster transfer increased hallucinogenic mushroom diversity.</title>
        <authorList>
            <person name="Reynolds H.T."/>
            <person name="Vijayakumar V."/>
            <person name="Gluck-Thaler E."/>
            <person name="Korotkin H.B."/>
            <person name="Matheny P.B."/>
            <person name="Slot J.C."/>
        </authorList>
    </citation>
    <scope>NUCLEOTIDE SEQUENCE [LARGE SCALE GENOMIC DNA]</scope>
    <source>
        <strain evidence="3 4">2629</strain>
    </source>
</reference>
<evidence type="ECO:0000313" key="3">
    <source>
        <dbReference type="EMBL" id="PPQ70130.1"/>
    </source>
</evidence>
<dbReference type="Gene3D" id="3.30.519.10">
    <property type="entry name" value="Guanine Nucleotide Dissociation Inhibitor, domain 2"/>
    <property type="match status" value="1"/>
</dbReference>
<dbReference type="EMBL" id="NHTK01005964">
    <property type="protein sequence ID" value="PPQ70130.1"/>
    <property type="molecule type" value="Genomic_DNA"/>
</dbReference>
<comment type="similarity">
    <text evidence="1">Belongs to the Rab GDI family.</text>
</comment>
<dbReference type="PRINTS" id="PR00891">
    <property type="entry name" value="RABGDIREP"/>
</dbReference>
<dbReference type="OrthoDB" id="9446342at2759"/>
<gene>
    <name evidence="3" type="ORF">CVT24_003877</name>
</gene>